<evidence type="ECO:0000256" key="11">
    <source>
        <dbReference type="RuleBase" id="RU004450"/>
    </source>
</evidence>
<evidence type="ECO:0000256" key="6">
    <source>
        <dbReference type="ARBA" id="ARBA00022781"/>
    </source>
</evidence>
<dbReference type="AlphaFoldDB" id="A0A0E3DRA9"/>
<evidence type="ECO:0000256" key="2">
    <source>
        <dbReference type="ARBA" id="ARBA00006810"/>
    </source>
</evidence>
<dbReference type="PANTHER" id="PTHR11410:SF0">
    <property type="entry name" value="ATP SYNTHASE SUBUNIT A"/>
    <property type="match status" value="1"/>
</dbReference>
<keyword evidence="5 12" id="KW-0812">Transmembrane</keyword>
<evidence type="ECO:0000313" key="13">
    <source>
        <dbReference type="EMBL" id="AIL54815.1"/>
    </source>
</evidence>
<dbReference type="InterPro" id="IPR045083">
    <property type="entry name" value="ATP_synth_F0_asu_bact/mt"/>
</dbReference>
<evidence type="ECO:0000256" key="5">
    <source>
        <dbReference type="ARBA" id="ARBA00022692"/>
    </source>
</evidence>
<keyword evidence="9 12" id="KW-0472">Membrane</keyword>
<dbReference type="PROSITE" id="PS00449">
    <property type="entry name" value="ATPASE_A"/>
    <property type="match status" value="1"/>
</dbReference>
<keyword evidence="10" id="KW-0066">ATP synthesis</keyword>
<accession>A0A0E3DRA9</accession>
<sequence length="229" mass="26727">MMMDIFSSFDQNIFYMDNNIWLMILIFLFILNSSWWMSPSYLWYLSMKIFLFMFTQSSLTLMKSLKSLNFIISSLFLFLIYLNLMGLLPYMFSISSHLIFSLSMSLPIWLSLIMSSFNLNKKETLAHLLPAGAPMWLNPFLIIIEMISIMVRPLTLAFRLAANMSAGHIILILISSYLTTSILMMTSSMIFLFFIQLSYFMFEMAISIIQAYIFCLLLSLYSNDHSMKL</sequence>
<keyword evidence="6" id="KW-0375">Hydrogen ion transport</keyword>
<keyword evidence="7 12" id="KW-1133">Transmembrane helix</keyword>
<dbReference type="RefSeq" id="YP_009131455.1">
    <property type="nucleotide sequence ID" value="NC_026857.1"/>
</dbReference>
<dbReference type="GO" id="GO:0045259">
    <property type="term" value="C:proton-transporting ATP synthase complex"/>
    <property type="evidence" value="ECO:0007669"/>
    <property type="project" value="UniProtKB-KW"/>
</dbReference>
<evidence type="ECO:0000256" key="12">
    <source>
        <dbReference type="SAM" id="Phobius"/>
    </source>
</evidence>
<geneLocation type="mitochondrion" evidence="13"/>
<evidence type="ECO:0000256" key="10">
    <source>
        <dbReference type="ARBA" id="ARBA00023310"/>
    </source>
</evidence>
<dbReference type="GO" id="GO:0046933">
    <property type="term" value="F:proton-transporting ATP synthase activity, rotational mechanism"/>
    <property type="evidence" value="ECO:0007669"/>
    <property type="project" value="TreeGrafter"/>
</dbReference>
<evidence type="ECO:0000256" key="4">
    <source>
        <dbReference type="ARBA" id="ARBA00022547"/>
    </source>
</evidence>
<feature type="transmembrane region" description="Helical" evidence="12">
    <location>
        <begin position="168"/>
        <end position="195"/>
    </location>
</feature>
<dbReference type="EMBL" id="KJ789162">
    <property type="protein sequence ID" value="AIL54815.1"/>
    <property type="molecule type" value="Genomic_DNA"/>
</dbReference>
<dbReference type="Gene3D" id="1.20.120.220">
    <property type="entry name" value="ATP synthase, F0 complex, subunit A"/>
    <property type="match status" value="1"/>
</dbReference>
<feature type="transmembrane region" description="Helical" evidence="12">
    <location>
        <begin position="202"/>
        <end position="221"/>
    </location>
</feature>
<dbReference type="PRINTS" id="PR00123">
    <property type="entry name" value="ATPASEA"/>
</dbReference>
<feature type="transmembrane region" description="Helical" evidence="12">
    <location>
        <begin position="68"/>
        <end position="92"/>
    </location>
</feature>
<comment type="similarity">
    <text evidence="2">Belongs to the ATPase A chain family.</text>
</comment>
<comment type="subcellular location">
    <subcellularLocation>
        <location evidence="1">Membrane</location>
        <topology evidence="1">Multi-pass membrane protein</topology>
    </subcellularLocation>
    <subcellularLocation>
        <location evidence="11">Mitochondrion inner membrane</location>
        <topology evidence="11">Multi-pass membrane protein</topology>
    </subcellularLocation>
</comment>
<dbReference type="CDD" id="cd00310">
    <property type="entry name" value="ATP-synt_Fo_a_6"/>
    <property type="match status" value="1"/>
</dbReference>
<reference evidence="13" key="1">
    <citation type="journal article" date="2015" name="Mol. Phylogenet. Evol.">
        <title>Mitogenomics reveals phylogeny and repeated motifs in control regions of the deep-sea family Siboglinidae (Annelida).</title>
        <authorList>
            <person name="Li Y."/>
            <person name="Kocot K.M."/>
            <person name="Schander C."/>
            <person name="Santos S.R."/>
            <person name="Thornhill D.J."/>
            <person name="Halanych K.M."/>
        </authorList>
    </citation>
    <scope>NUCLEOTIDE SEQUENCE</scope>
</reference>
<keyword evidence="4" id="KW-0138">CF(0)</keyword>
<proteinExistence type="inferred from homology"/>
<evidence type="ECO:0000256" key="9">
    <source>
        <dbReference type="ARBA" id="ARBA00023136"/>
    </source>
</evidence>
<dbReference type="InterPro" id="IPR023011">
    <property type="entry name" value="ATP_synth_F0_asu_AS"/>
</dbReference>
<dbReference type="PANTHER" id="PTHR11410">
    <property type="entry name" value="ATP SYNTHASE SUBUNIT A"/>
    <property type="match status" value="1"/>
</dbReference>
<name>A0A0E3DRA9_9ANNE</name>
<dbReference type="GeneID" id="24121496"/>
<evidence type="ECO:0000256" key="7">
    <source>
        <dbReference type="ARBA" id="ARBA00022989"/>
    </source>
</evidence>
<dbReference type="Pfam" id="PF00119">
    <property type="entry name" value="ATP-synt_A"/>
    <property type="match status" value="1"/>
</dbReference>
<evidence type="ECO:0000256" key="1">
    <source>
        <dbReference type="ARBA" id="ARBA00004141"/>
    </source>
</evidence>
<dbReference type="InterPro" id="IPR035908">
    <property type="entry name" value="F0_ATP_A_sf"/>
</dbReference>
<keyword evidence="13" id="KW-0496">Mitochondrion</keyword>
<dbReference type="InterPro" id="IPR000568">
    <property type="entry name" value="ATP_synth_F0_asu"/>
</dbReference>
<dbReference type="GO" id="GO:0005743">
    <property type="term" value="C:mitochondrial inner membrane"/>
    <property type="evidence" value="ECO:0007669"/>
    <property type="project" value="UniProtKB-SubCell"/>
</dbReference>
<evidence type="ECO:0000256" key="3">
    <source>
        <dbReference type="ARBA" id="ARBA00022448"/>
    </source>
</evidence>
<evidence type="ECO:0000256" key="8">
    <source>
        <dbReference type="ARBA" id="ARBA00023065"/>
    </source>
</evidence>
<feature type="transmembrane region" description="Helical" evidence="12">
    <location>
        <begin position="20"/>
        <end position="37"/>
    </location>
</feature>
<dbReference type="NCBIfam" id="TIGR01131">
    <property type="entry name" value="ATP_synt_6_or_A"/>
    <property type="match status" value="1"/>
</dbReference>
<dbReference type="CTD" id="4508"/>
<protein>
    <recommendedName>
        <fullName evidence="11">ATP synthase subunit a</fullName>
    </recommendedName>
</protein>
<dbReference type="SUPFAM" id="SSF81336">
    <property type="entry name" value="F1F0 ATP synthase subunit A"/>
    <property type="match status" value="1"/>
</dbReference>
<organism evidence="13">
    <name type="scientific">Galathealinum brachiosum</name>
    <dbReference type="NCBI Taxonomy" id="53701"/>
    <lineage>
        <taxon>Eukaryota</taxon>
        <taxon>Metazoa</taxon>
        <taxon>Spiralia</taxon>
        <taxon>Lophotrochozoa</taxon>
        <taxon>Annelida</taxon>
        <taxon>Polychaeta</taxon>
        <taxon>Sedentaria</taxon>
        <taxon>Canalipalpata</taxon>
        <taxon>Sabellida</taxon>
        <taxon>Siboglinidae</taxon>
        <taxon>Galathealinum</taxon>
    </lineage>
</organism>
<feature type="transmembrane region" description="Helical" evidence="12">
    <location>
        <begin position="98"/>
        <end position="119"/>
    </location>
</feature>
<gene>
    <name evidence="13" type="primary">atp6</name>
</gene>
<keyword evidence="8" id="KW-0406">Ion transport</keyword>
<keyword evidence="3" id="KW-0813">Transport</keyword>
<feature type="transmembrane region" description="Helical" evidence="12">
    <location>
        <begin position="140"/>
        <end position="162"/>
    </location>
</feature>